<accession>A0A177BBM6</accession>
<keyword evidence="2" id="KW-1185">Reference proteome</keyword>
<evidence type="ECO:0000313" key="2">
    <source>
        <dbReference type="Proteomes" id="UP000078046"/>
    </source>
</evidence>
<sequence>MGQKKKDLTKDEKTKITKLLSKGNSLHEILRQKSIGM</sequence>
<name>A0A177BBM6_9BILA</name>
<dbReference type="Proteomes" id="UP000078046">
    <property type="component" value="Unassembled WGS sequence"/>
</dbReference>
<organism evidence="1 2">
    <name type="scientific">Intoshia linei</name>
    <dbReference type="NCBI Taxonomy" id="1819745"/>
    <lineage>
        <taxon>Eukaryota</taxon>
        <taxon>Metazoa</taxon>
        <taxon>Spiralia</taxon>
        <taxon>Lophotrochozoa</taxon>
        <taxon>Mesozoa</taxon>
        <taxon>Orthonectida</taxon>
        <taxon>Rhopaluridae</taxon>
        <taxon>Intoshia</taxon>
    </lineage>
</organism>
<evidence type="ECO:0000313" key="1">
    <source>
        <dbReference type="EMBL" id="OAF71729.1"/>
    </source>
</evidence>
<gene>
    <name evidence="1" type="ORF">A3Q56_00515</name>
</gene>
<protein>
    <recommendedName>
        <fullName evidence="3">HTH psq-type domain-containing protein</fullName>
    </recommendedName>
</protein>
<comment type="caution">
    <text evidence="1">The sequence shown here is derived from an EMBL/GenBank/DDBJ whole genome shotgun (WGS) entry which is preliminary data.</text>
</comment>
<dbReference type="EMBL" id="LWCA01000028">
    <property type="protein sequence ID" value="OAF71729.1"/>
    <property type="molecule type" value="Genomic_DNA"/>
</dbReference>
<dbReference type="AlphaFoldDB" id="A0A177BBM6"/>
<proteinExistence type="predicted"/>
<reference evidence="1 2" key="1">
    <citation type="submission" date="2016-04" db="EMBL/GenBank/DDBJ databases">
        <title>The genome of Intoshia linei affirms orthonectids as highly simplified spiralians.</title>
        <authorList>
            <person name="Mikhailov K.V."/>
            <person name="Slusarev G.S."/>
            <person name="Nikitin M.A."/>
            <person name="Logacheva M.D."/>
            <person name="Penin A."/>
            <person name="Aleoshin V."/>
            <person name="Panchin Y.V."/>
        </authorList>
    </citation>
    <scope>NUCLEOTIDE SEQUENCE [LARGE SCALE GENOMIC DNA]</scope>
    <source>
        <strain evidence="1">Intl2013</strain>
        <tissue evidence="1">Whole animal</tissue>
    </source>
</reference>
<evidence type="ECO:0008006" key="3">
    <source>
        <dbReference type="Google" id="ProtNLM"/>
    </source>
</evidence>